<evidence type="ECO:0000313" key="3">
    <source>
        <dbReference type="Proteomes" id="UP001163739"/>
    </source>
</evidence>
<dbReference type="RefSeq" id="WP_265047560.1">
    <property type="nucleotide sequence ID" value="NZ_CP100390.1"/>
</dbReference>
<proteinExistence type="predicted"/>
<dbReference type="EMBL" id="CP100390">
    <property type="protein sequence ID" value="UZE96074.1"/>
    <property type="molecule type" value="Genomic_DNA"/>
</dbReference>
<accession>A0ABY6N1W1</accession>
<feature type="transmembrane region" description="Helical" evidence="1">
    <location>
        <begin position="5"/>
        <end position="22"/>
    </location>
</feature>
<gene>
    <name evidence="2" type="ORF">NKI27_18825</name>
</gene>
<reference evidence="2" key="1">
    <citation type="submission" date="2022-06" db="EMBL/GenBank/DDBJ databases">
        <title>Alkalimarinus sp. nov., isolated from gut of a Alitta virens.</title>
        <authorList>
            <person name="Yang A.I."/>
            <person name="Shin N.-R."/>
        </authorList>
    </citation>
    <scope>NUCLEOTIDE SEQUENCE</scope>
    <source>
        <strain evidence="2">A2M4</strain>
    </source>
</reference>
<organism evidence="2 3">
    <name type="scientific">Alkalimarinus alittae</name>
    <dbReference type="NCBI Taxonomy" id="2961619"/>
    <lineage>
        <taxon>Bacteria</taxon>
        <taxon>Pseudomonadati</taxon>
        <taxon>Pseudomonadota</taxon>
        <taxon>Gammaproteobacteria</taxon>
        <taxon>Alteromonadales</taxon>
        <taxon>Alteromonadaceae</taxon>
        <taxon>Alkalimarinus</taxon>
    </lineage>
</organism>
<evidence type="ECO:0000256" key="1">
    <source>
        <dbReference type="SAM" id="Phobius"/>
    </source>
</evidence>
<feature type="transmembrane region" description="Helical" evidence="1">
    <location>
        <begin position="28"/>
        <end position="48"/>
    </location>
</feature>
<name>A0ABY6N1W1_9ALTE</name>
<keyword evidence="3" id="KW-1185">Reference proteome</keyword>
<protein>
    <submittedName>
        <fullName evidence="2">Uncharacterized protein</fullName>
    </submittedName>
</protein>
<sequence length="120" mass="13707">MITYAYWALVIGLALLALYFLGGRHDNWKAAAITSLIVMVVGWGAYFFHFQQIFVKNWGGVMTFTIPAGQLHMGATWKDDNLWIENYDPKTNTCHFREYSKGALLEGKVVMKDCNPLMPR</sequence>
<evidence type="ECO:0000313" key="2">
    <source>
        <dbReference type="EMBL" id="UZE96074.1"/>
    </source>
</evidence>
<dbReference type="Proteomes" id="UP001163739">
    <property type="component" value="Chromosome"/>
</dbReference>
<keyword evidence="1" id="KW-0812">Transmembrane</keyword>
<keyword evidence="1" id="KW-0472">Membrane</keyword>
<keyword evidence="1" id="KW-1133">Transmembrane helix</keyword>